<proteinExistence type="inferred from homology"/>
<dbReference type="PANTHER" id="PTHR31544:SF4">
    <property type="entry name" value="GAMMA-GLUTAMYLCYCLOTRANSFERASE-RELATED"/>
    <property type="match status" value="1"/>
</dbReference>
<evidence type="ECO:0000256" key="2">
    <source>
        <dbReference type="ARBA" id="ARBA00022679"/>
    </source>
</evidence>
<dbReference type="Pfam" id="PF06094">
    <property type="entry name" value="GGACT"/>
    <property type="match status" value="1"/>
</dbReference>
<sequence length="201" mass="22208">MSQSPPRTPPSKPPPLPDFADSKPSSFARKMRLAPSSWGYGLPLAPPQIDLTGARKGWLFVYGSLCDPTMLVDVLELPEEPVLRPAYICGYWSRMWGQYPAVLYGPAGMIVEGAAFEVQSIGHAEKLAIYETSNYKADPCLIKFTDNEEPSVIHGSVFIFVGNIRDLSAGAFDLTRWLRSVGRHKAAEKLEAKKKIRPSIT</sequence>
<feature type="compositionally biased region" description="Pro residues" evidence="4">
    <location>
        <begin position="1"/>
        <end position="17"/>
    </location>
</feature>
<comment type="similarity">
    <text evidence="1">Belongs to the gamma-glutamylcyclotransferase family.</text>
</comment>
<dbReference type="InterPro" id="IPR045038">
    <property type="entry name" value="AIG2-like"/>
</dbReference>
<feature type="domain" description="Gamma-glutamylcyclotransferase AIG2-like" evidence="5">
    <location>
        <begin position="59"/>
        <end position="159"/>
    </location>
</feature>
<name>A0A9P4MJQ0_9PEZI</name>
<evidence type="ECO:0000259" key="5">
    <source>
        <dbReference type="Pfam" id="PF06094"/>
    </source>
</evidence>
<feature type="region of interest" description="Disordered" evidence="4">
    <location>
        <begin position="1"/>
        <end position="24"/>
    </location>
</feature>
<dbReference type="InterPro" id="IPR036568">
    <property type="entry name" value="GGCT-like_sf"/>
</dbReference>
<keyword evidence="7" id="KW-1185">Reference proteome</keyword>
<dbReference type="GO" id="GO:0016740">
    <property type="term" value="F:transferase activity"/>
    <property type="evidence" value="ECO:0007669"/>
    <property type="project" value="UniProtKB-KW"/>
</dbReference>
<dbReference type="Gene3D" id="3.10.490.10">
    <property type="entry name" value="Gamma-glutamyl cyclotransferase-like"/>
    <property type="match status" value="1"/>
</dbReference>
<dbReference type="InterPro" id="IPR013024">
    <property type="entry name" value="GGCT-like"/>
</dbReference>
<evidence type="ECO:0000256" key="4">
    <source>
        <dbReference type="SAM" id="MobiDB-lite"/>
    </source>
</evidence>
<evidence type="ECO:0000256" key="1">
    <source>
        <dbReference type="ARBA" id="ARBA00008861"/>
    </source>
</evidence>
<dbReference type="SUPFAM" id="SSF110857">
    <property type="entry name" value="Gamma-glutamyl cyclotransferase-like"/>
    <property type="match status" value="1"/>
</dbReference>
<keyword evidence="2" id="KW-0808">Transferase</keyword>
<dbReference type="CDD" id="cd06661">
    <property type="entry name" value="GGCT_like"/>
    <property type="match status" value="1"/>
</dbReference>
<reference evidence="6" key="1">
    <citation type="journal article" date="2020" name="Stud. Mycol.">
        <title>101 Dothideomycetes genomes: a test case for predicting lifestyles and emergence of pathogens.</title>
        <authorList>
            <person name="Haridas S."/>
            <person name="Albert R."/>
            <person name="Binder M."/>
            <person name="Bloem J."/>
            <person name="Labutti K."/>
            <person name="Salamov A."/>
            <person name="Andreopoulos B."/>
            <person name="Baker S."/>
            <person name="Barry K."/>
            <person name="Bills G."/>
            <person name="Bluhm B."/>
            <person name="Cannon C."/>
            <person name="Castanera R."/>
            <person name="Culley D."/>
            <person name="Daum C."/>
            <person name="Ezra D."/>
            <person name="Gonzalez J."/>
            <person name="Henrissat B."/>
            <person name="Kuo A."/>
            <person name="Liang C."/>
            <person name="Lipzen A."/>
            <person name="Lutzoni F."/>
            <person name="Magnuson J."/>
            <person name="Mondo S."/>
            <person name="Nolan M."/>
            <person name="Ohm R."/>
            <person name="Pangilinan J."/>
            <person name="Park H.-J."/>
            <person name="Ramirez L."/>
            <person name="Alfaro M."/>
            <person name="Sun H."/>
            <person name="Tritt A."/>
            <person name="Yoshinaga Y."/>
            <person name="Zwiers L.-H."/>
            <person name="Turgeon B."/>
            <person name="Goodwin S."/>
            <person name="Spatafora J."/>
            <person name="Crous P."/>
            <person name="Grigoriev I."/>
        </authorList>
    </citation>
    <scope>NUCLEOTIDE SEQUENCE</scope>
    <source>
        <strain evidence="6">CBS 260.36</strain>
    </source>
</reference>
<evidence type="ECO:0000313" key="6">
    <source>
        <dbReference type="EMBL" id="KAF2150026.1"/>
    </source>
</evidence>
<organism evidence="6 7">
    <name type="scientific">Myriangium duriaei CBS 260.36</name>
    <dbReference type="NCBI Taxonomy" id="1168546"/>
    <lineage>
        <taxon>Eukaryota</taxon>
        <taxon>Fungi</taxon>
        <taxon>Dikarya</taxon>
        <taxon>Ascomycota</taxon>
        <taxon>Pezizomycotina</taxon>
        <taxon>Dothideomycetes</taxon>
        <taxon>Dothideomycetidae</taxon>
        <taxon>Myriangiales</taxon>
        <taxon>Myriangiaceae</taxon>
        <taxon>Myriangium</taxon>
    </lineage>
</organism>
<protein>
    <recommendedName>
        <fullName evidence="3">Putative gamma-glutamylcyclotransferase</fullName>
    </recommendedName>
</protein>
<comment type="caution">
    <text evidence="6">The sequence shown here is derived from an EMBL/GenBank/DDBJ whole genome shotgun (WGS) entry which is preliminary data.</text>
</comment>
<dbReference type="EMBL" id="ML996090">
    <property type="protein sequence ID" value="KAF2150026.1"/>
    <property type="molecule type" value="Genomic_DNA"/>
</dbReference>
<dbReference type="AlphaFoldDB" id="A0A9P4MJQ0"/>
<dbReference type="PANTHER" id="PTHR31544">
    <property type="entry name" value="AIG2-LIKE PROTEIN D"/>
    <property type="match status" value="1"/>
</dbReference>
<dbReference type="OrthoDB" id="3262926at2759"/>
<evidence type="ECO:0000256" key="3">
    <source>
        <dbReference type="ARBA" id="ARBA00030602"/>
    </source>
</evidence>
<evidence type="ECO:0000313" key="7">
    <source>
        <dbReference type="Proteomes" id="UP000799439"/>
    </source>
</evidence>
<accession>A0A9P4MJQ0</accession>
<dbReference type="Proteomes" id="UP000799439">
    <property type="component" value="Unassembled WGS sequence"/>
</dbReference>
<gene>
    <name evidence="6" type="ORF">K461DRAFT_296420</name>
</gene>
<dbReference type="InterPro" id="IPR009288">
    <property type="entry name" value="AIG2-like_dom"/>
</dbReference>